<feature type="compositionally biased region" description="Acidic residues" evidence="1">
    <location>
        <begin position="608"/>
        <end position="640"/>
    </location>
</feature>
<accession>A0ABQ4Y7N3</accession>
<evidence type="ECO:0000313" key="3">
    <source>
        <dbReference type="EMBL" id="GJS73661.1"/>
    </source>
</evidence>
<dbReference type="SUPFAM" id="SSF56672">
    <property type="entry name" value="DNA/RNA polymerases"/>
    <property type="match status" value="1"/>
</dbReference>
<sequence>TQLYGVDYEETFSPVADVRAIRILIAIAAFYDYEIWQMDFKTAFLNGYLDEDIYMVQHEGFVDPKHLRKVCKLQRSIYGLKQASRSWNKRFDEEIKKFGFAQNLDEPCVYQKASGSNVTFLILYFDDIIIMGNHIPSLQSVKDYLGKCFPMKDLREAAFILGIKIYKDRSKRLIRLSQNAYMDKILKRYKMDNSKRGHIPMQERLDLNKIQGASTPEEVKRMKNVPYVSVVGSIMYAVRCTRPDVVFAQNITSRFQQNPGEPHWTAVKNILKYLRNIKDMLLVYGGNPKVELRVDCYCNAGFETDRDDVQNLNILMDALALTPFYRAFLITADVPAIYMQEFWSTVSIHRDLGNTGHIAYLTDVNVDYLHQPWIAFATVINKCLSGKETGIDKIRLFTKIVIDYFMSKDQSISRRNKMFWHTARDDTMFTSMRCISRHEDTQVYGTILLTELTNQAMLESKAYHTYYAFASGEKAPKPKYIRKKADSDTSPKKKPVQATKGTRLKSKAKVAKPNKKKQPTKKTKAKGLAVLSEVALTEAEQLKLATKRSKKDFHMSHASSSGDVVDTQSKVLDEQQQKTSGTNEGTGTIIGVPDVPIYESKSEKESWGDNDDENDSEDVSDEGDEDNDGNNDNDGDDYDANDDKQEGNDMNDDDEETDSDRTESDRIKILILDQSNTEFYEEEEMMYDDEDDEVTKELYEDVNVNLGNEDIEMTNADQGATDQQNVSQQSGFEQVEEDAHVTITPVHDTQKTDEPVQSSSVSFDFTSKLLNLENPSPADNEIASLKETSARHATAVPENISGLTTTVPLPPPFFNPLQQEATPTPTPITLETITSLPALPDFAFVFKFNERVFNLEKDVSEIKQVDQYAQALSSVPAIVDRYMDNKLGEAINKAILAHNLDCRQEAQDEKNAYIELVDTSMRSLIKEEVNTQLPQILSQAVLDFATPTAASLFEFKLTKILIDKIEKNKSYDKVDYKKKLYDALVESYNTDKYLFDSYGDVFSLKRSRDDSDKDQEPSVGSDRGKKRRKSSKDAESSRDSRSKEKKTSSTSKDASQSQHKSSSMSAHAEEPSYTVEDSGMQQDQEFVMGDNDEQPADKEVTKADWFKKPELPPTPDPDWSKKRQVDFRPPQTWLSQVAC</sequence>
<name>A0ABQ4Y7N3_9ASTR</name>
<feature type="compositionally biased region" description="Basic residues" evidence="1">
    <location>
        <begin position="502"/>
        <end position="525"/>
    </location>
</feature>
<feature type="compositionally biased region" description="Polar residues" evidence="1">
    <location>
        <begin position="577"/>
        <end position="586"/>
    </location>
</feature>
<feature type="compositionally biased region" description="Basic and acidic residues" evidence="1">
    <location>
        <begin position="659"/>
        <end position="668"/>
    </location>
</feature>
<comment type="caution">
    <text evidence="3">The sequence shown here is derived from an EMBL/GenBank/DDBJ whole genome shotgun (WGS) entry which is preliminary data.</text>
</comment>
<feature type="compositionally biased region" description="Polar residues" evidence="1">
    <location>
        <begin position="557"/>
        <end position="570"/>
    </location>
</feature>
<gene>
    <name evidence="3" type="ORF">Tco_0706502</name>
</gene>
<dbReference type="InterPro" id="IPR013103">
    <property type="entry name" value="RVT_2"/>
</dbReference>
<feature type="compositionally biased region" description="Basic and acidic residues" evidence="1">
    <location>
        <begin position="1031"/>
        <end position="1047"/>
    </location>
</feature>
<keyword evidence="4" id="KW-1185">Reference proteome</keyword>
<dbReference type="EMBL" id="BQNB010010170">
    <property type="protein sequence ID" value="GJS73661.1"/>
    <property type="molecule type" value="Genomic_DNA"/>
</dbReference>
<feature type="non-terminal residue" evidence="3">
    <location>
        <position position="1"/>
    </location>
</feature>
<protein>
    <submittedName>
        <fullName evidence="3">Retrovirus-related pol polyprotein from transposon TNT 1-94</fullName>
    </submittedName>
</protein>
<feature type="region of interest" description="Disordered" evidence="1">
    <location>
        <begin position="479"/>
        <end position="527"/>
    </location>
</feature>
<feature type="region of interest" description="Disordered" evidence="1">
    <location>
        <begin position="547"/>
        <end position="668"/>
    </location>
</feature>
<evidence type="ECO:0000256" key="1">
    <source>
        <dbReference type="SAM" id="MobiDB-lite"/>
    </source>
</evidence>
<feature type="compositionally biased region" description="Basic and acidic residues" evidence="1">
    <location>
        <begin position="1006"/>
        <end position="1016"/>
    </location>
</feature>
<feature type="domain" description="Reverse transcriptase Ty1/copia-type" evidence="2">
    <location>
        <begin position="2"/>
        <end position="202"/>
    </location>
</feature>
<dbReference type="InterPro" id="IPR043502">
    <property type="entry name" value="DNA/RNA_pol_sf"/>
</dbReference>
<feature type="compositionally biased region" description="Basic and acidic residues" evidence="1">
    <location>
        <begin position="1095"/>
        <end position="1110"/>
    </location>
</feature>
<reference evidence="3" key="1">
    <citation type="journal article" date="2022" name="Int. J. Mol. Sci.">
        <title>Draft Genome of Tanacetum Coccineum: Genomic Comparison of Closely Related Tanacetum-Family Plants.</title>
        <authorList>
            <person name="Yamashiro T."/>
            <person name="Shiraishi A."/>
            <person name="Nakayama K."/>
            <person name="Satake H."/>
        </authorList>
    </citation>
    <scope>NUCLEOTIDE SEQUENCE</scope>
</reference>
<evidence type="ECO:0000313" key="4">
    <source>
        <dbReference type="Proteomes" id="UP001151760"/>
    </source>
</evidence>
<organism evidence="3 4">
    <name type="scientific">Tanacetum coccineum</name>
    <dbReference type="NCBI Taxonomy" id="301880"/>
    <lineage>
        <taxon>Eukaryota</taxon>
        <taxon>Viridiplantae</taxon>
        <taxon>Streptophyta</taxon>
        <taxon>Embryophyta</taxon>
        <taxon>Tracheophyta</taxon>
        <taxon>Spermatophyta</taxon>
        <taxon>Magnoliopsida</taxon>
        <taxon>eudicotyledons</taxon>
        <taxon>Gunneridae</taxon>
        <taxon>Pentapetalae</taxon>
        <taxon>asterids</taxon>
        <taxon>campanulids</taxon>
        <taxon>Asterales</taxon>
        <taxon>Asteraceae</taxon>
        <taxon>Asteroideae</taxon>
        <taxon>Anthemideae</taxon>
        <taxon>Anthemidinae</taxon>
        <taxon>Tanacetum</taxon>
    </lineage>
</organism>
<evidence type="ECO:0000259" key="2">
    <source>
        <dbReference type="Pfam" id="PF07727"/>
    </source>
</evidence>
<dbReference type="PANTHER" id="PTHR11439:SF496">
    <property type="entry name" value="RNA-DIRECTED DNA POLYMERASE"/>
    <property type="match status" value="1"/>
</dbReference>
<feature type="compositionally biased region" description="Acidic residues" evidence="1">
    <location>
        <begin position="649"/>
        <end position="658"/>
    </location>
</feature>
<proteinExistence type="predicted"/>
<dbReference type="Pfam" id="PF07727">
    <property type="entry name" value="RVT_2"/>
    <property type="match status" value="1"/>
</dbReference>
<dbReference type="Proteomes" id="UP001151760">
    <property type="component" value="Unassembled WGS sequence"/>
</dbReference>
<feature type="compositionally biased region" description="Low complexity" evidence="1">
    <location>
        <begin position="1048"/>
        <end position="1066"/>
    </location>
</feature>
<feature type="region of interest" description="Disordered" evidence="1">
    <location>
        <begin position="1005"/>
        <end position="1139"/>
    </location>
</feature>
<reference evidence="3" key="2">
    <citation type="submission" date="2022-01" db="EMBL/GenBank/DDBJ databases">
        <authorList>
            <person name="Yamashiro T."/>
            <person name="Shiraishi A."/>
            <person name="Satake H."/>
            <person name="Nakayama K."/>
        </authorList>
    </citation>
    <scope>NUCLEOTIDE SEQUENCE</scope>
</reference>
<dbReference type="PANTHER" id="PTHR11439">
    <property type="entry name" value="GAG-POL-RELATED RETROTRANSPOSON"/>
    <property type="match status" value="1"/>
</dbReference>